<evidence type="ECO:0000259" key="15">
    <source>
        <dbReference type="Pfam" id="PF03717"/>
    </source>
</evidence>
<evidence type="ECO:0000259" key="14">
    <source>
        <dbReference type="Pfam" id="PF00905"/>
    </source>
</evidence>
<keyword evidence="12" id="KW-0961">Cell wall biogenesis/degradation</keyword>
<evidence type="ECO:0000256" key="6">
    <source>
        <dbReference type="ARBA" id="ARBA00022692"/>
    </source>
</evidence>
<reference evidence="16 17" key="1">
    <citation type="submission" date="2020-08" db="EMBL/GenBank/DDBJ databases">
        <title>Bridging the membrane lipid divide: bacteria of the FCB group superphylum have the potential to synthesize archaeal ether lipids.</title>
        <authorList>
            <person name="Villanueva L."/>
            <person name="Von Meijenfeldt F.A.B."/>
            <person name="Westbye A.B."/>
            <person name="Yadav S."/>
            <person name="Hopmans E.C."/>
            <person name="Dutilh B.E."/>
            <person name="Sinninghe Damste J.S."/>
        </authorList>
    </citation>
    <scope>NUCLEOTIDE SEQUENCE [LARGE SCALE GENOMIC DNA]</scope>
    <source>
        <strain evidence="16">NIOZ-UU27</strain>
    </source>
</reference>
<evidence type="ECO:0000256" key="10">
    <source>
        <dbReference type="ARBA" id="ARBA00022989"/>
    </source>
</evidence>
<dbReference type="GO" id="GO:0009002">
    <property type="term" value="F:serine-type D-Ala-D-Ala carboxypeptidase activity"/>
    <property type="evidence" value="ECO:0007669"/>
    <property type="project" value="UniProtKB-EC"/>
</dbReference>
<keyword evidence="8" id="KW-0133">Cell shape</keyword>
<evidence type="ECO:0000256" key="12">
    <source>
        <dbReference type="ARBA" id="ARBA00023316"/>
    </source>
</evidence>
<evidence type="ECO:0000256" key="2">
    <source>
        <dbReference type="ARBA" id="ARBA00004236"/>
    </source>
</evidence>
<dbReference type="NCBIfam" id="TIGR03423">
    <property type="entry name" value="pbp2_mrdA"/>
    <property type="match status" value="1"/>
</dbReference>
<dbReference type="Gene3D" id="3.40.710.10">
    <property type="entry name" value="DD-peptidase/beta-lactamase superfamily"/>
    <property type="match status" value="1"/>
</dbReference>
<dbReference type="InterPro" id="IPR005311">
    <property type="entry name" value="PBP_dimer"/>
</dbReference>
<accession>A0A8J6MWI9</accession>
<keyword evidence="6 13" id="KW-0812">Transmembrane</keyword>
<keyword evidence="9" id="KW-0573">Peptidoglycan synthesis</keyword>
<feature type="domain" description="Penicillin-binding protein transpeptidase" evidence="14">
    <location>
        <begin position="265"/>
        <end position="603"/>
    </location>
</feature>
<dbReference type="Gene3D" id="3.90.1310.10">
    <property type="entry name" value="Penicillin-binding protein 2a (Domain 2)"/>
    <property type="match status" value="1"/>
</dbReference>
<dbReference type="SUPFAM" id="SSF56601">
    <property type="entry name" value="beta-lactamase/transpeptidase-like"/>
    <property type="match status" value="1"/>
</dbReference>
<dbReference type="FunFam" id="3.40.710.10:FF:000024">
    <property type="entry name" value="Penicillin-binding protein 2"/>
    <property type="match status" value="1"/>
</dbReference>
<evidence type="ECO:0000313" key="17">
    <source>
        <dbReference type="Proteomes" id="UP000650524"/>
    </source>
</evidence>
<protein>
    <submittedName>
        <fullName evidence="16">Penicillin-binding protein 2</fullName>
        <ecNumber evidence="16">3.4.16.4</ecNumber>
    </submittedName>
</protein>
<keyword evidence="7 16" id="KW-0378">Hydrolase</keyword>
<evidence type="ECO:0000256" key="9">
    <source>
        <dbReference type="ARBA" id="ARBA00022984"/>
    </source>
</evidence>
<keyword evidence="11 13" id="KW-0472">Membrane</keyword>
<gene>
    <name evidence="16" type="primary">mrdA</name>
    <name evidence="16" type="ORF">H8E19_00910</name>
</gene>
<feature type="transmembrane region" description="Helical" evidence="13">
    <location>
        <begin position="21"/>
        <end position="39"/>
    </location>
</feature>
<dbReference type="Gene3D" id="3.30.1390.30">
    <property type="entry name" value="Penicillin-binding protein 2a, domain 3"/>
    <property type="match status" value="1"/>
</dbReference>
<dbReference type="InterPro" id="IPR050515">
    <property type="entry name" value="Beta-lactam/transpept"/>
</dbReference>
<dbReference type="PANTHER" id="PTHR30627">
    <property type="entry name" value="PEPTIDOGLYCAN D,D-TRANSPEPTIDASE"/>
    <property type="match status" value="1"/>
</dbReference>
<dbReference type="GO" id="GO:0008360">
    <property type="term" value="P:regulation of cell shape"/>
    <property type="evidence" value="ECO:0007669"/>
    <property type="project" value="UniProtKB-KW"/>
</dbReference>
<dbReference type="Pfam" id="PF03717">
    <property type="entry name" value="PBP_dimer"/>
    <property type="match status" value="1"/>
</dbReference>
<sequence length="610" mass="67561">MLRTSNFDPVSSEVFGRQLKIAMILVVLVFGILIMRLWFLQIVNGSAYRAKSEHNRIRLHDIAAFRGMISDRKGRVLVDNRPSYDLHIIPEEVQDRPQLLKRLSRFGGLDSEDARRKLDKAARGYPFKPVCLKRGISRDELAKIETHRFDLPGVMIKVRPERQYFYEGLASHVLGYLGEINEDQLRGGKFRGTKSGDLIGKTGVERKWQTLLNGVRGGEQVEVDAVGRRIEVLSRRPPVSGANICLTIDKDLQILAEKALLGKHGAIVAMDPSNGEVLALASSPSYNSNLFIQGLDKKAWQNIVSSKDFPLQNRAMTGQYPPGSVFKIVVALAGLEEGVISPEEEIFCNGTFSLGKGRYRCWKKYGHGKVNFHRALKESCDVYFYNVGRKLGVDKIAQYARRLGLGRRTGINLDHEKSGLIPTSEWKLRRWGVPWQGGETISTSIGQSFVLTTPIQVAALISAVFNEGHMFTPQVTKWVRKADGESLFEFSPQLAGKAGIRQGYLDLVRNALIGVVNQPHGTGSKARIEGLIVAGKTGTAQVVALKKEKDSKPESEIPWKFRDHAWFVAVAPADMPKIAVAVLIEHGGHGGSAAAPIAKELIEAYLQIPS</sequence>
<comment type="caution">
    <text evidence="16">The sequence shown here is derived from an EMBL/GenBank/DDBJ whole genome shotgun (WGS) entry which is preliminary data.</text>
</comment>
<proteinExistence type="predicted"/>
<dbReference type="EC" id="3.4.16.4" evidence="16"/>
<dbReference type="GO" id="GO:0009252">
    <property type="term" value="P:peptidoglycan biosynthetic process"/>
    <property type="evidence" value="ECO:0007669"/>
    <property type="project" value="UniProtKB-KW"/>
</dbReference>
<dbReference type="SUPFAM" id="SSF56519">
    <property type="entry name" value="Penicillin binding protein dimerisation domain"/>
    <property type="match status" value="1"/>
</dbReference>
<keyword evidence="16" id="KW-0121">Carboxypeptidase</keyword>
<organism evidence="16 17">
    <name type="scientific">Candidatus Desulfacyla euxinica</name>
    <dbReference type="NCBI Taxonomy" id="2841693"/>
    <lineage>
        <taxon>Bacteria</taxon>
        <taxon>Deltaproteobacteria</taxon>
        <taxon>Candidatus Desulfacyla</taxon>
    </lineage>
</organism>
<evidence type="ECO:0000256" key="1">
    <source>
        <dbReference type="ARBA" id="ARBA00004167"/>
    </source>
</evidence>
<dbReference type="GO" id="GO:0006508">
    <property type="term" value="P:proteolysis"/>
    <property type="evidence" value="ECO:0007669"/>
    <property type="project" value="UniProtKB-KW"/>
</dbReference>
<keyword evidence="3" id="KW-1003">Cell membrane</keyword>
<dbReference type="Proteomes" id="UP000650524">
    <property type="component" value="Unassembled WGS sequence"/>
</dbReference>
<evidence type="ECO:0000256" key="8">
    <source>
        <dbReference type="ARBA" id="ARBA00022960"/>
    </source>
</evidence>
<evidence type="ECO:0000256" key="11">
    <source>
        <dbReference type="ARBA" id="ARBA00023136"/>
    </source>
</evidence>
<dbReference type="GO" id="GO:0005886">
    <property type="term" value="C:plasma membrane"/>
    <property type="evidence" value="ECO:0007669"/>
    <property type="project" value="UniProtKB-SubCell"/>
</dbReference>
<evidence type="ECO:0000256" key="3">
    <source>
        <dbReference type="ARBA" id="ARBA00022475"/>
    </source>
</evidence>
<evidence type="ECO:0000256" key="7">
    <source>
        <dbReference type="ARBA" id="ARBA00022801"/>
    </source>
</evidence>
<dbReference type="GO" id="GO:0071555">
    <property type="term" value="P:cell wall organization"/>
    <property type="evidence" value="ECO:0007669"/>
    <property type="project" value="UniProtKB-KW"/>
</dbReference>
<dbReference type="PANTHER" id="PTHR30627:SF2">
    <property type="entry name" value="PEPTIDOGLYCAN D,D-TRANSPEPTIDASE MRDA"/>
    <property type="match status" value="1"/>
</dbReference>
<comment type="subcellular location">
    <subcellularLocation>
        <location evidence="2">Cell membrane</location>
    </subcellularLocation>
    <subcellularLocation>
        <location evidence="1">Membrane</location>
        <topology evidence="1">Single-pass membrane protein</topology>
    </subcellularLocation>
</comment>
<keyword evidence="10 13" id="KW-1133">Transmembrane helix</keyword>
<dbReference type="InterPro" id="IPR017790">
    <property type="entry name" value="Penicillin-binding_protein_2"/>
</dbReference>
<keyword evidence="4" id="KW-0997">Cell inner membrane</keyword>
<evidence type="ECO:0000313" key="16">
    <source>
        <dbReference type="EMBL" id="MBC8175935.1"/>
    </source>
</evidence>
<feature type="domain" description="Penicillin-binding protein dimerisation" evidence="15">
    <location>
        <begin position="62"/>
        <end position="233"/>
    </location>
</feature>
<evidence type="ECO:0000256" key="13">
    <source>
        <dbReference type="SAM" id="Phobius"/>
    </source>
</evidence>
<dbReference type="GO" id="GO:0071972">
    <property type="term" value="F:peptidoglycan L,D-transpeptidase activity"/>
    <property type="evidence" value="ECO:0007669"/>
    <property type="project" value="TreeGrafter"/>
</dbReference>
<dbReference type="InterPro" id="IPR012338">
    <property type="entry name" value="Beta-lactam/transpept-like"/>
</dbReference>
<dbReference type="InterPro" id="IPR036138">
    <property type="entry name" value="PBP_dimer_sf"/>
</dbReference>
<dbReference type="GO" id="GO:0008658">
    <property type="term" value="F:penicillin binding"/>
    <property type="evidence" value="ECO:0007669"/>
    <property type="project" value="InterPro"/>
</dbReference>
<dbReference type="EMBL" id="JACNJD010000055">
    <property type="protein sequence ID" value="MBC8175935.1"/>
    <property type="molecule type" value="Genomic_DNA"/>
</dbReference>
<keyword evidence="5" id="KW-0645">Protease</keyword>
<evidence type="ECO:0000256" key="5">
    <source>
        <dbReference type="ARBA" id="ARBA00022670"/>
    </source>
</evidence>
<evidence type="ECO:0000256" key="4">
    <source>
        <dbReference type="ARBA" id="ARBA00022519"/>
    </source>
</evidence>
<dbReference type="Pfam" id="PF00905">
    <property type="entry name" value="Transpeptidase"/>
    <property type="match status" value="1"/>
</dbReference>
<name>A0A8J6MWI9_9DELT</name>
<dbReference type="AlphaFoldDB" id="A0A8J6MWI9"/>
<dbReference type="InterPro" id="IPR001460">
    <property type="entry name" value="PCN-bd_Tpept"/>
</dbReference>